<dbReference type="AlphaFoldDB" id="A0A097PUG6"/>
<protein>
    <submittedName>
        <fullName evidence="5">Transcription factor</fullName>
    </submittedName>
</protein>
<dbReference type="CDD" id="cd12148">
    <property type="entry name" value="fungal_TF_MHR"/>
    <property type="match status" value="1"/>
</dbReference>
<feature type="compositionally biased region" description="Low complexity" evidence="3">
    <location>
        <begin position="477"/>
        <end position="489"/>
    </location>
</feature>
<dbReference type="PANTHER" id="PTHR31001:SF87">
    <property type="entry name" value="COL-21"/>
    <property type="match status" value="1"/>
</dbReference>
<accession>A0A097PUG6</accession>
<dbReference type="GO" id="GO:0005634">
    <property type="term" value="C:nucleus"/>
    <property type="evidence" value="ECO:0007669"/>
    <property type="project" value="UniProtKB-SubCell"/>
</dbReference>
<feature type="domain" description="Xylanolytic transcriptional activator regulatory" evidence="4">
    <location>
        <begin position="26"/>
        <end position="186"/>
    </location>
</feature>
<proteinExistence type="predicted"/>
<sequence>MPSTLINDVQQELKDLPARGIVDFLIQYFFEDINWINQIVHPPRLLAQYEDWWKMDTISRVADLEFAVLMLRICAYASHFLPSQKYTVDTIKGRPLSDIRSNCDRLAGRLEGICNAAVLRGSLVRVQYMAFTAMCYECDSRIKLSWATLCCAIREAQEVGLHREPPKRGDDGMDDLERELRRRMFCNLRLAKALDRVPFLVDAYCTVSLPQMHLHPTIANLQAPDLFTERVLQAQLVRFWKKLEAGNSAPGARPYDPVIAEERYQRFCNEFLPELPAPFALEPNTDWDKHIPELPRQRVLFHVALFESVMHNFRQLLRLDQHHLRSLPNSRMALVTQHRHTLATAAMGLFQSVTSLHAMMSFNQTKLSLVIFYHFETAVVLSLCILQACDSNGMQDLEHINFFSLHSPLSPNMIDISQSQCLRAIKEARRQLEMMSLGSVMAETGAHQLGILVDHVQATLARSGTQTRSMPSTETLTYNSSSSTSYGNGHAHGVSSELPFTFQRQEGPTANAFRTDSNVFEGLMLWDLSTDALPLDPSFLGLEQLHEMSELQPNMGL</sequence>
<dbReference type="PANTHER" id="PTHR31001">
    <property type="entry name" value="UNCHARACTERIZED TRANSCRIPTIONAL REGULATORY PROTEIN"/>
    <property type="match status" value="1"/>
</dbReference>
<evidence type="ECO:0000256" key="2">
    <source>
        <dbReference type="ARBA" id="ARBA00023242"/>
    </source>
</evidence>
<organism evidence="5">
    <name type="scientific">Didymella rabiei</name>
    <name type="common">Chickpea ascochyta blight fungus</name>
    <name type="synonym">Mycosphaerella rabiei</name>
    <dbReference type="NCBI Taxonomy" id="5454"/>
    <lineage>
        <taxon>Eukaryota</taxon>
        <taxon>Fungi</taxon>
        <taxon>Dikarya</taxon>
        <taxon>Ascomycota</taxon>
        <taxon>Pezizomycotina</taxon>
        <taxon>Dothideomycetes</taxon>
        <taxon>Pleosporomycetidae</taxon>
        <taxon>Pleosporales</taxon>
        <taxon>Pleosporineae</taxon>
        <taxon>Didymellaceae</taxon>
        <taxon>Ascochyta</taxon>
    </lineage>
</organism>
<dbReference type="GO" id="GO:0003677">
    <property type="term" value="F:DNA binding"/>
    <property type="evidence" value="ECO:0007669"/>
    <property type="project" value="InterPro"/>
</dbReference>
<feature type="compositionally biased region" description="Polar residues" evidence="3">
    <location>
        <begin position="463"/>
        <end position="476"/>
    </location>
</feature>
<dbReference type="GO" id="GO:0008270">
    <property type="term" value="F:zinc ion binding"/>
    <property type="evidence" value="ECO:0007669"/>
    <property type="project" value="InterPro"/>
</dbReference>
<keyword evidence="2" id="KW-0539">Nucleus</keyword>
<evidence type="ECO:0000256" key="3">
    <source>
        <dbReference type="SAM" id="MobiDB-lite"/>
    </source>
</evidence>
<dbReference type="Pfam" id="PF04082">
    <property type="entry name" value="Fungal_trans"/>
    <property type="match status" value="1"/>
</dbReference>
<feature type="region of interest" description="Disordered" evidence="3">
    <location>
        <begin position="463"/>
        <end position="492"/>
    </location>
</feature>
<comment type="subcellular location">
    <subcellularLocation>
        <location evidence="1">Nucleus</location>
    </subcellularLocation>
</comment>
<dbReference type="InterPro" id="IPR050613">
    <property type="entry name" value="Sec_Metabolite_Reg"/>
</dbReference>
<name>A0A097PUG6_DIDRA</name>
<dbReference type="EMBL" id="KR139658">
    <property type="protein sequence ID" value="AIU56803.1"/>
    <property type="molecule type" value="Genomic_DNA"/>
</dbReference>
<evidence type="ECO:0000313" key="5">
    <source>
        <dbReference type="EMBL" id="AIU56803.1"/>
    </source>
</evidence>
<reference evidence="5" key="1">
    <citation type="journal article" date="2015" name="Eukaryot. Cell">
        <title>A Novel Type Pathway-Specific Regulator and Dynamic Genome Environments of a Solanapyrone Biosynthesis Gene Cluster in the Fungus Ascochyta rabiei.</title>
        <authorList>
            <person name="Kim W."/>
            <person name="Park J.J."/>
            <person name="Gang D.R."/>
            <person name="Peever T.L."/>
            <person name="Chen W."/>
        </authorList>
    </citation>
    <scope>NUCLEOTIDE SEQUENCE</scope>
    <source>
        <strain evidence="5">AR628</strain>
    </source>
</reference>
<evidence type="ECO:0000259" key="4">
    <source>
        <dbReference type="Pfam" id="PF04082"/>
    </source>
</evidence>
<gene>
    <name evidence="5" type="primary">sol4</name>
</gene>
<dbReference type="GO" id="GO:0006351">
    <property type="term" value="P:DNA-templated transcription"/>
    <property type="evidence" value="ECO:0007669"/>
    <property type="project" value="InterPro"/>
</dbReference>
<dbReference type="InterPro" id="IPR007219">
    <property type="entry name" value="XnlR_reg_dom"/>
</dbReference>
<evidence type="ECO:0000256" key="1">
    <source>
        <dbReference type="ARBA" id="ARBA00004123"/>
    </source>
</evidence>